<accession>A0A915D417</accession>
<dbReference type="AlphaFoldDB" id="A0A915D417"/>
<proteinExistence type="predicted"/>
<dbReference type="Proteomes" id="UP000887574">
    <property type="component" value="Unplaced"/>
</dbReference>
<evidence type="ECO:0000313" key="1">
    <source>
        <dbReference type="Proteomes" id="UP000887574"/>
    </source>
</evidence>
<evidence type="ECO:0000313" key="2">
    <source>
        <dbReference type="WBParaSite" id="jg15156"/>
    </source>
</evidence>
<keyword evidence="1" id="KW-1185">Reference proteome</keyword>
<sequence length="117" mass="13664">MNNEASISGHTEADPAIVNVGLCEWEIPAQLQPPQWLTSLARQHWLLTYISNEKSENLKPSFVSEPAQQYRLSLYNDCSPLFSDTENCYLCEPNRFMPEWRKIPTMFKLLEKKICWI</sequence>
<name>A0A915D417_9BILA</name>
<reference evidence="2" key="1">
    <citation type="submission" date="2022-11" db="UniProtKB">
        <authorList>
            <consortium name="WormBaseParasite"/>
        </authorList>
    </citation>
    <scope>IDENTIFICATION</scope>
</reference>
<organism evidence="1 2">
    <name type="scientific">Ditylenchus dipsaci</name>
    <dbReference type="NCBI Taxonomy" id="166011"/>
    <lineage>
        <taxon>Eukaryota</taxon>
        <taxon>Metazoa</taxon>
        <taxon>Ecdysozoa</taxon>
        <taxon>Nematoda</taxon>
        <taxon>Chromadorea</taxon>
        <taxon>Rhabditida</taxon>
        <taxon>Tylenchina</taxon>
        <taxon>Tylenchomorpha</taxon>
        <taxon>Sphaerularioidea</taxon>
        <taxon>Anguinidae</taxon>
        <taxon>Anguininae</taxon>
        <taxon>Ditylenchus</taxon>
    </lineage>
</organism>
<dbReference type="WBParaSite" id="jg15156">
    <property type="protein sequence ID" value="jg15156"/>
    <property type="gene ID" value="jg15156"/>
</dbReference>
<protein>
    <submittedName>
        <fullName evidence="2">Uncharacterized protein</fullName>
    </submittedName>
</protein>